<dbReference type="Proteomes" id="UP000198755">
    <property type="component" value="Unassembled WGS sequence"/>
</dbReference>
<sequence>MLLGGGEPRPAAARIWRRLRSPLLIATTIALCAAALFFAAMWRRAMDGNAQIAALGAGRDVEVDPGARPELLLARIAFLTSRGEVDRARPYVDAFDRSESDELKSRGHYLLANALLRKALDLIERSQLDAAGPLVILAKREYRRALQLHPEFWDAKYNLDVAARLVRDNPEFEHKNGDELSADPKMLWTDIPGAPKGLP</sequence>
<evidence type="ECO:0000313" key="2">
    <source>
        <dbReference type="EMBL" id="SFK61053.1"/>
    </source>
</evidence>
<protein>
    <submittedName>
        <fullName evidence="2">MxaK protein</fullName>
    </submittedName>
</protein>
<feature type="transmembrane region" description="Helical" evidence="1">
    <location>
        <begin position="21"/>
        <end position="42"/>
    </location>
</feature>
<evidence type="ECO:0000313" key="3">
    <source>
        <dbReference type="Proteomes" id="UP000198755"/>
    </source>
</evidence>
<keyword evidence="1" id="KW-1133">Transmembrane helix</keyword>
<gene>
    <name evidence="2" type="ORF">SAMN05444581_11221</name>
</gene>
<dbReference type="AlphaFoldDB" id="A0A1I4AXM2"/>
<reference evidence="2 3" key="1">
    <citation type="submission" date="2016-10" db="EMBL/GenBank/DDBJ databases">
        <authorList>
            <person name="de Groot N.N."/>
        </authorList>
    </citation>
    <scope>NUCLEOTIDE SEQUENCE [LARGE SCALE GENOMIC DNA]</scope>
    <source>
        <strain evidence="2 3">NE2</strain>
    </source>
</reference>
<keyword evidence="1" id="KW-0472">Membrane</keyword>
<keyword evidence="3" id="KW-1185">Reference proteome</keyword>
<dbReference type="EMBL" id="FOSN01000012">
    <property type="protein sequence ID" value="SFK61053.1"/>
    <property type="molecule type" value="Genomic_DNA"/>
</dbReference>
<evidence type="ECO:0000256" key="1">
    <source>
        <dbReference type="SAM" id="Phobius"/>
    </source>
</evidence>
<accession>A0A1I4AXM2</accession>
<proteinExistence type="predicted"/>
<organism evidence="2 3">
    <name type="scientific">Methylocapsa palsarum</name>
    <dbReference type="NCBI Taxonomy" id="1612308"/>
    <lineage>
        <taxon>Bacteria</taxon>
        <taxon>Pseudomonadati</taxon>
        <taxon>Pseudomonadota</taxon>
        <taxon>Alphaproteobacteria</taxon>
        <taxon>Hyphomicrobiales</taxon>
        <taxon>Beijerinckiaceae</taxon>
        <taxon>Methylocapsa</taxon>
    </lineage>
</organism>
<name>A0A1I4AXM2_9HYPH</name>
<dbReference type="STRING" id="1612308.SAMN05444581_11221"/>
<dbReference type="OrthoDB" id="5567017at2"/>
<keyword evidence="1" id="KW-0812">Transmembrane</keyword>